<feature type="region of interest" description="Disordered" evidence="1">
    <location>
        <begin position="1"/>
        <end position="26"/>
    </location>
</feature>
<gene>
    <name evidence="2" type="ORF">TIFTF001_053121</name>
</gene>
<feature type="compositionally biased region" description="Basic and acidic residues" evidence="1">
    <location>
        <begin position="49"/>
        <end position="59"/>
    </location>
</feature>
<feature type="compositionally biased region" description="Basic and acidic residues" evidence="1">
    <location>
        <begin position="1"/>
        <end position="12"/>
    </location>
</feature>
<evidence type="ECO:0000313" key="2">
    <source>
        <dbReference type="EMBL" id="GMN74138.1"/>
    </source>
</evidence>
<accession>A0AA88EGD2</accession>
<protein>
    <submittedName>
        <fullName evidence="2">Uncharacterized protein</fullName>
    </submittedName>
</protein>
<feature type="region of interest" description="Disordered" evidence="1">
    <location>
        <begin position="39"/>
        <end position="63"/>
    </location>
</feature>
<keyword evidence="3" id="KW-1185">Reference proteome</keyword>
<comment type="caution">
    <text evidence="2">The sequence shown here is derived from an EMBL/GenBank/DDBJ whole genome shotgun (WGS) entry which is preliminary data.</text>
</comment>
<proteinExistence type="predicted"/>
<name>A0AA88EGD2_FICCA</name>
<reference evidence="2" key="1">
    <citation type="submission" date="2023-07" db="EMBL/GenBank/DDBJ databases">
        <title>draft genome sequence of fig (Ficus carica).</title>
        <authorList>
            <person name="Takahashi T."/>
            <person name="Nishimura K."/>
        </authorList>
    </citation>
    <scope>NUCLEOTIDE SEQUENCE</scope>
</reference>
<sequence>MRSQEELSRERQPYGPAAQPLNERGTTVMEEWYNPGREALSLPSTMAETSRKGGDEQHGCRKGKLSLSLSRGWSGEREWRRRRRVWHAQGVWEYLEDND</sequence>
<organism evidence="2 3">
    <name type="scientific">Ficus carica</name>
    <name type="common">Common fig</name>
    <dbReference type="NCBI Taxonomy" id="3494"/>
    <lineage>
        <taxon>Eukaryota</taxon>
        <taxon>Viridiplantae</taxon>
        <taxon>Streptophyta</taxon>
        <taxon>Embryophyta</taxon>
        <taxon>Tracheophyta</taxon>
        <taxon>Spermatophyta</taxon>
        <taxon>Magnoliopsida</taxon>
        <taxon>eudicotyledons</taxon>
        <taxon>Gunneridae</taxon>
        <taxon>Pentapetalae</taxon>
        <taxon>rosids</taxon>
        <taxon>fabids</taxon>
        <taxon>Rosales</taxon>
        <taxon>Moraceae</taxon>
        <taxon>Ficeae</taxon>
        <taxon>Ficus</taxon>
    </lineage>
</organism>
<dbReference type="AlphaFoldDB" id="A0AA88EGD2"/>
<dbReference type="EMBL" id="BTGU01012139">
    <property type="protein sequence ID" value="GMN74138.1"/>
    <property type="molecule type" value="Genomic_DNA"/>
</dbReference>
<dbReference type="Proteomes" id="UP001187192">
    <property type="component" value="Unassembled WGS sequence"/>
</dbReference>
<evidence type="ECO:0000313" key="3">
    <source>
        <dbReference type="Proteomes" id="UP001187192"/>
    </source>
</evidence>
<evidence type="ECO:0000256" key="1">
    <source>
        <dbReference type="SAM" id="MobiDB-lite"/>
    </source>
</evidence>